<dbReference type="SUPFAM" id="SSF53850">
    <property type="entry name" value="Periplasmic binding protein-like II"/>
    <property type="match status" value="1"/>
</dbReference>
<accession>A0A3D8PA22</accession>
<dbReference type="RefSeq" id="WP_115756077.1">
    <property type="nucleotide sequence ID" value="NZ_QFCQ01000059.1"/>
</dbReference>
<reference evidence="3 4" key="1">
    <citation type="submission" date="2018-05" db="EMBL/GenBank/DDBJ databases">
        <title>Whole genome sequencing of Paracoccus thiocyanatus SST.</title>
        <authorList>
            <person name="Ghosh W."/>
            <person name="Rameez M.J."/>
            <person name="Roy C."/>
        </authorList>
    </citation>
    <scope>NUCLEOTIDE SEQUENCE [LARGE SCALE GENOMIC DNA]</scope>
    <source>
        <strain evidence="3 4">SST</strain>
    </source>
</reference>
<sequence length="345" mass="36699">MNKMDTKFSRRGFMASAGLAALGTTAAGMSLRAGAWAQSTDDLVAAAQKEGKVVLYTGSAEPLVIALADAFREEYGIQMEYQRLNSSKIASRYTAEAEAGQAIADVMIVGDQLLVDAFHQRGWLADLDPASVPGLADWPAEFKNPHSAVVTLNPHTMATNTALVPDLPKKWEDMLRPEFTGQIITVDLRSVGIVAFGAYDLLLREKGEDFLRQLGAMKVQLGSSGPAAVQQVAAGAAKLFFPCSTSQAFSMIQQGAPIEAVLPEAESYTGVVSPAAISAKAPNPNAARLFLSFLMTEKGQQILNAETVSPINAPGTPELKPGFIMPDLESSEANKQKIIELMGLA</sequence>
<feature type="signal peptide" evidence="2">
    <location>
        <begin position="1"/>
        <end position="26"/>
    </location>
</feature>
<proteinExistence type="predicted"/>
<evidence type="ECO:0000313" key="4">
    <source>
        <dbReference type="Proteomes" id="UP000256679"/>
    </source>
</evidence>
<feature type="chain" id="PRO_5017682889" description="Iron(III) transport system substrate-binding protein" evidence="2">
    <location>
        <begin position="27"/>
        <end position="345"/>
    </location>
</feature>
<evidence type="ECO:0008006" key="5">
    <source>
        <dbReference type="Google" id="ProtNLM"/>
    </source>
</evidence>
<protein>
    <recommendedName>
        <fullName evidence="5">Iron(III) transport system substrate-binding protein</fullName>
    </recommendedName>
</protein>
<evidence type="ECO:0000256" key="1">
    <source>
        <dbReference type="ARBA" id="ARBA00022729"/>
    </source>
</evidence>
<dbReference type="AlphaFoldDB" id="A0A3D8PA22"/>
<dbReference type="PROSITE" id="PS51318">
    <property type="entry name" value="TAT"/>
    <property type="match status" value="1"/>
</dbReference>
<keyword evidence="1 2" id="KW-0732">Signal</keyword>
<dbReference type="Gene3D" id="3.40.190.10">
    <property type="entry name" value="Periplasmic binding protein-like II"/>
    <property type="match status" value="2"/>
</dbReference>
<organism evidence="3 4">
    <name type="scientific">Paracoccus thiocyanatus</name>
    <dbReference type="NCBI Taxonomy" id="34006"/>
    <lineage>
        <taxon>Bacteria</taxon>
        <taxon>Pseudomonadati</taxon>
        <taxon>Pseudomonadota</taxon>
        <taxon>Alphaproteobacteria</taxon>
        <taxon>Rhodobacterales</taxon>
        <taxon>Paracoccaceae</taxon>
        <taxon>Paracoccus</taxon>
    </lineage>
</organism>
<dbReference type="Pfam" id="PF13531">
    <property type="entry name" value="SBP_bac_11"/>
    <property type="match status" value="1"/>
</dbReference>
<name>A0A3D8PA22_9RHOB</name>
<comment type="caution">
    <text evidence="3">The sequence shown here is derived from an EMBL/GenBank/DDBJ whole genome shotgun (WGS) entry which is preliminary data.</text>
</comment>
<dbReference type="EMBL" id="QFCQ01000059">
    <property type="protein sequence ID" value="RDW12926.1"/>
    <property type="molecule type" value="Genomic_DNA"/>
</dbReference>
<evidence type="ECO:0000256" key="2">
    <source>
        <dbReference type="SAM" id="SignalP"/>
    </source>
</evidence>
<evidence type="ECO:0000313" key="3">
    <source>
        <dbReference type="EMBL" id="RDW12926.1"/>
    </source>
</evidence>
<keyword evidence="4" id="KW-1185">Reference proteome</keyword>
<gene>
    <name evidence="3" type="ORF">DIE28_11025</name>
</gene>
<dbReference type="PANTHER" id="PTHR30006">
    <property type="entry name" value="THIAMINE-BINDING PERIPLASMIC PROTEIN-RELATED"/>
    <property type="match status" value="1"/>
</dbReference>
<dbReference type="Proteomes" id="UP000256679">
    <property type="component" value="Unassembled WGS sequence"/>
</dbReference>
<dbReference type="InterPro" id="IPR006311">
    <property type="entry name" value="TAT_signal"/>
</dbReference>